<organism evidence="4 5">
    <name type="scientific">Okeanomitos corallinicola TIOX110</name>
    <dbReference type="NCBI Taxonomy" id="3133117"/>
    <lineage>
        <taxon>Bacteria</taxon>
        <taxon>Bacillati</taxon>
        <taxon>Cyanobacteriota</taxon>
        <taxon>Cyanophyceae</taxon>
        <taxon>Nostocales</taxon>
        <taxon>Aphanizomenonaceae</taxon>
        <taxon>Okeanomitos</taxon>
    </lineage>
</organism>
<keyword evidence="2" id="KW-0808">Transferase</keyword>
<name>A0ABZ2UP67_9CYAN</name>
<accession>A0ABZ2UP67</accession>
<dbReference type="Gene3D" id="3.40.50.300">
    <property type="entry name" value="P-loop containing nucleotide triphosphate hydrolases"/>
    <property type="match status" value="1"/>
</dbReference>
<dbReference type="Pfam" id="PF00685">
    <property type="entry name" value="Sulfotransfer_1"/>
    <property type="match status" value="1"/>
</dbReference>
<feature type="domain" description="Sulfotransferase" evidence="3">
    <location>
        <begin position="29"/>
        <end position="270"/>
    </location>
</feature>
<gene>
    <name evidence="4" type="ORF">WJM97_17530</name>
</gene>
<evidence type="ECO:0000256" key="2">
    <source>
        <dbReference type="ARBA" id="ARBA00022679"/>
    </source>
</evidence>
<dbReference type="RefSeq" id="WP_353930081.1">
    <property type="nucleotide sequence ID" value="NZ_CP150886.1"/>
</dbReference>
<dbReference type="Proteomes" id="UP001483337">
    <property type="component" value="Chromosome"/>
</dbReference>
<keyword evidence="5" id="KW-1185">Reference proteome</keyword>
<dbReference type="InterPro" id="IPR027417">
    <property type="entry name" value="P-loop_NTPase"/>
</dbReference>
<dbReference type="EMBL" id="CP150886">
    <property type="protein sequence ID" value="WZB87167.1"/>
    <property type="molecule type" value="Genomic_DNA"/>
</dbReference>
<evidence type="ECO:0000313" key="5">
    <source>
        <dbReference type="Proteomes" id="UP001483337"/>
    </source>
</evidence>
<evidence type="ECO:0000256" key="1">
    <source>
        <dbReference type="ARBA" id="ARBA00005771"/>
    </source>
</evidence>
<evidence type="ECO:0000259" key="3">
    <source>
        <dbReference type="Pfam" id="PF00685"/>
    </source>
</evidence>
<dbReference type="SUPFAM" id="SSF52540">
    <property type="entry name" value="P-loop containing nucleoside triphosphate hydrolases"/>
    <property type="match status" value="1"/>
</dbReference>
<sequence>MKNSLSQSIRKLTFLSKAGSAEKYKPTENDVYLVSYPRSGNTWMRVIMSELLYHKSGDSIEELQNYVPDIHQPIFTKDLIKSNFHVIKSHYPYVVNNNIKNRASVKNYKKVVYIVRDPRDILISHYKYLNNFRYSINFDKFIWDWITGRIWPCSWQEHVNSWIGMGYENIGVEIELIKYEDLLLNPEPEIMKLSTIMGIQFTSEDVQRALQAAAVEKMRSKETKGMPRHERQEKAQFIGEATNKQWLEKLTAEQLNLIEEYLGHTMKRCGYTVN</sequence>
<comment type="similarity">
    <text evidence="1">Belongs to the sulfotransferase 1 family.</text>
</comment>
<protein>
    <submittedName>
        <fullName evidence="4">Sulfotransferase domain-containing protein</fullName>
    </submittedName>
</protein>
<proteinExistence type="inferred from homology"/>
<evidence type="ECO:0000313" key="4">
    <source>
        <dbReference type="EMBL" id="WZB87167.1"/>
    </source>
</evidence>
<reference evidence="4 5" key="1">
    <citation type="submission" date="2024-04" db="EMBL/GenBank/DDBJ databases">
        <title>Okeanomitos corallinicola gen. &amp; sp. nov. (Nostocales, Cyanobacteria), a new toxic marine heterocyst-forming cyanobacterium from a coral reef.</title>
        <authorList>
            <person name="Li H."/>
            <person name="Li R."/>
            <person name="Kang J."/>
            <person name="Hii K.S."/>
            <person name="Mohamed H.F."/>
            <person name="Xu X."/>
            <person name="Luo Z."/>
        </authorList>
    </citation>
    <scope>NUCLEOTIDE SEQUENCE [LARGE SCALE GENOMIC DNA]</scope>
    <source>
        <strain evidence="4 5">TIOX110</strain>
    </source>
</reference>
<dbReference type="InterPro" id="IPR000863">
    <property type="entry name" value="Sulfotransferase_dom"/>
</dbReference>
<dbReference type="PANTHER" id="PTHR11783">
    <property type="entry name" value="SULFOTRANSFERASE SULT"/>
    <property type="match status" value="1"/>
</dbReference>